<evidence type="ECO:0000313" key="9">
    <source>
        <dbReference type="EMBL" id="MBC8543134.1"/>
    </source>
</evidence>
<keyword evidence="3" id="KW-1003">Cell membrane</keyword>
<reference evidence="9" key="1">
    <citation type="submission" date="2020-08" db="EMBL/GenBank/DDBJ databases">
        <title>Genome public.</title>
        <authorList>
            <person name="Liu C."/>
            <person name="Sun Q."/>
        </authorList>
    </citation>
    <scope>NUCLEOTIDE SEQUENCE</scope>
    <source>
        <strain evidence="9">NSJ-32</strain>
    </source>
</reference>
<dbReference type="InterPro" id="IPR035906">
    <property type="entry name" value="MetI-like_sf"/>
</dbReference>
<evidence type="ECO:0000256" key="2">
    <source>
        <dbReference type="ARBA" id="ARBA00022448"/>
    </source>
</evidence>
<keyword evidence="4 7" id="KW-0812">Transmembrane</keyword>
<comment type="similarity">
    <text evidence="7">Belongs to the binding-protein-dependent transport system permease family.</text>
</comment>
<dbReference type="GO" id="GO:0055085">
    <property type="term" value="P:transmembrane transport"/>
    <property type="evidence" value="ECO:0007669"/>
    <property type="project" value="InterPro"/>
</dbReference>
<evidence type="ECO:0000313" key="10">
    <source>
        <dbReference type="Proteomes" id="UP000657006"/>
    </source>
</evidence>
<evidence type="ECO:0000256" key="1">
    <source>
        <dbReference type="ARBA" id="ARBA00004651"/>
    </source>
</evidence>
<evidence type="ECO:0000256" key="6">
    <source>
        <dbReference type="ARBA" id="ARBA00023136"/>
    </source>
</evidence>
<keyword evidence="5 7" id="KW-1133">Transmembrane helix</keyword>
<gene>
    <name evidence="9" type="ORF">H8730_06225</name>
</gene>
<dbReference type="Gene3D" id="1.10.3720.10">
    <property type="entry name" value="MetI-like"/>
    <property type="match status" value="1"/>
</dbReference>
<keyword evidence="6 7" id="KW-0472">Membrane</keyword>
<dbReference type="CDD" id="cd06261">
    <property type="entry name" value="TM_PBP2"/>
    <property type="match status" value="1"/>
</dbReference>
<feature type="transmembrane region" description="Helical" evidence="7">
    <location>
        <begin position="235"/>
        <end position="258"/>
    </location>
</feature>
<evidence type="ECO:0000256" key="5">
    <source>
        <dbReference type="ARBA" id="ARBA00022989"/>
    </source>
</evidence>
<dbReference type="EMBL" id="JACRSQ010000007">
    <property type="protein sequence ID" value="MBC8543134.1"/>
    <property type="molecule type" value="Genomic_DNA"/>
</dbReference>
<dbReference type="InterPro" id="IPR050809">
    <property type="entry name" value="UgpAE/MalFG_permease"/>
</dbReference>
<dbReference type="AlphaFoldDB" id="A0A926DTL7"/>
<feature type="domain" description="ABC transmembrane type-1" evidence="8">
    <location>
        <begin position="96"/>
        <end position="311"/>
    </location>
</feature>
<dbReference type="PANTHER" id="PTHR43227">
    <property type="entry name" value="BLL4140 PROTEIN"/>
    <property type="match status" value="1"/>
</dbReference>
<keyword evidence="10" id="KW-1185">Reference proteome</keyword>
<dbReference type="GO" id="GO:0005886">
    <property type="term" value="C:plasma membrane"/>
    <property type="evidence" value="ECO:0007669"/>
    <property type="project" value="UniProtKB-SubCell"/>
</dbReference>
<evidence type="ECO:0000256" key="3">
    <source>
        <dbReference type="ARBA" id="ARBA00022475"/>
    </source>
</evidence>
<dbReference type="Pfam" id="PF00528">
    <property type="entry name" value="BPD_transp_1"/>
    <property type="match status" value="1"/>
</dbReference>
<dbReference type="InterPro" id="IPR000515">
    <property type="entry name" value="MetI-like"/>
</dbReference>
<comment type="caution">
    <text evidence="9">The sequence shown here is derived from an EMBL/GenBank/DDBJ whole genome shotgun (WGS) entry which is preliminary data.</text>
</comment>
<proteinExistence type="inferred from homology"/>
<evidence type="ECO:0000256" key="7">
    <source>
        <dbReference type="RuleBase" id="RU363032"/>
    </source>
</evidence>
<accession>A0A926DTL7</accession>
<feature type="transmembrane region" description="Helical" evidence="7">
    <location>
        <begin position="290"/>
        <end position="311"/>
    </location>
</feature>
<dbReference type="PANTHER" id="PTHR43227:SF11">
    <property type="entry name" value="BLL4140 PROTEIN"/>
    <property type="match status" value="1"/>
</dbReference>
<dbReference type="SUPFAM" id="SSF161098">
    <property type="entry name" value="MetI-like"/>
    <property type="match status" value="1"/>
</dbReference>
<keyword evidence="2 7" id="KW-0813">Transport</keyword>
<evidence type="ECO:0000259" key="8">
    <source>
        <dbReference type="PROSITE" id="PS50928"/>
    </source>
</evidence>
<dbReference type="PROSITE" id="PS50928">
    <property type="entry name" value="ABC_TM1"/>
    <property type="match status" value="1"/>
</dbReference>
<feature type="transmembrane region" description="Helical" evidence="7">
    <location>
        <begin position="37"/>
        <end position="54"/>
    </location>
</feature>
<feature type="transmembrane region" description="Helical" evidence="7">
    <location>
        <begin position="138"/>
        <end position="157"/>
    </location>
</feature>
<feature type="transmembrane region" description="Helical" evidence="7">
    <location>
        <begin position="96"/>
        <end position="118"/>
    </location>
</feature>
<sequence>MGWRKGQVLKTAELRQQRTRNRHGNFAWHRISRNWELYLMILPVFLFFIVFHYVPMYGIQIAFKNFSGVLGIWGSPWAGVEHFIRFFNGTYFKEIVWNTISISVYSLLVGFPVPIILALMLNEVRNKHFKKLVQTVTYAPYFISVVVMAGMILLFLAPETGVFNQMRKFFGAESINFMYEGRYFKTIYVLSGVWQSAGWGSIIYLSALAGIDPELHEAAVIDGASRLRRIWHINLPGILPTICIMLIMNCGSLMNVGFEKVFLLMNDLNRSHAEVISTYVYKVGLINREYSFSTAVGLFNSVINFIMLLTVNTITKKLNQSSLF</sequence>
<protein>
    <submittedName>
        <fullName evidence="9">Sugar ABC transporter permease</fullName>
    </submittedName>
</protein>
<dbReference type="Proteomes" id="UP000657006">
    <property type="component" value="Unassembled WGS sequence"/>
</dbReference>
<organism evidence="9 10">
    <name type="scientific">Bianquea renquensis</name>
    <dbReference type="NCBI Taxonomy" id="2763661"/>
    <lineage>
        <taxon>Bacteria</taxon>
        <taxon>Bacillati</taxon>
        <taxon>Bacillota</taxon>
        <taxon>Clostridia</taxon>
        <taxon>Eubacteriales</taxon>
        <taxon>Bianqueaceae</taxon>
        <taxon>Bianquea</taxon>
    </lineage>
</organism>
<comment type="subcellular location">
    <subcellularLocation>
        <location evidence="1 7">Cell membrane</location>
        <topology evidence="1 7">Multi-pass membrane protein</topology>
    </subcellularLocation>
</comment>
<feature type="transmembrane region" description="Helical" evidence="7">
    <location>
        <begin position="66"/>
        <end position="84"/>
    </location>
</feature>
<evidence type="ECO:0000256" key="4">
    <source>
        <dbReference type="ARBA" id="ARBA00022692"/>
    </source>
</evidence>
<name>A0A926DTL7_9FIRM</name>